<dbReference type="CDD" id="cd00093">
    <property type="entry name" value="HTH_XRE"/>
    <property type="match status" value="1"/>
</dbReference>
<protein>
    <submittedName>
        <fullName evidence="3">Helix-turn-helix transcriptional regulator</fullName>
    </submittedName>
</protein>
<reference evidence="3" key="1">
    <citation type="submission" date="2020-09" db="EMBL/GenBank/DDBJ databases">
        <title>Hoyosella lacisalsi sp. nov., a halotolerant actinobacterium isolated from soil of Lake Gudzhirganskoe.</title>
        <authorList>
            <person name="Yang Q."/>
            <person name="Guo P.Y."/>
            <person name="Liu S.W."/>
            <person name="Li F.N."/>
            <person name="Sun C.H."/>
        </authorList>
    </citation>
    <scope>NUCLEOTIDE SEQUENCE</scope>
    <source>
        <strain evidence="3">G463</strain>
    </source>
</reference>
<evidence type="ECO:0000313" key="4">
    <source>
        <dbReference type="Proteomes" id="UP000642993"/>
    </source>
</evidence>
<dbReference type="PANTHER" id="PTHR46558:SF4">
    <property type="entry name" value="DNA-BIDING PHAGE PROTEIN"/>
    <property type="match status" value="1"/>
</dbReference>
<dbReference type="RefSeq" id="WP_192038258.1">
    <property type="nucleotide sequence ID" value="NZ_JACYWE010000002.1"/>
</dbReference>
<dbReference type="PROSITE" id="PS50943">
    <property type="entry name" value="HTH_CROC1"/>
    <property type="match status" value="1"/>
</dbReference>
<sequence length="74" mass="7990">MPRESHPTAVREQRIAAGITQADLAHACGTSRQTIVSIEGGQYSPSVWLALRIARALHADVESLFPLPTIEEAP</sequence>
<accession>A0A927JB04</accession>
<evidence type="ECO:0000256" key="1">
    <source>
        <dbReference type="ARBA" id="ARBA00023125"/>
    </source>
</evidence>
<dbReference type="InterPro" id="IPR001387">
    <property type="entry name" value="Cro/C1-type_HTH"/>
</dbReference>
<dbReference type="GO" id="GO:0003677">
    <property type="term" value="F:DNA binding"/>
    <property type="evidence" value="ECO:0007669"/>
    <property type="project" value="UniProtKB-KW"/>
</dbReference>
<organism evidence="3 4">
    <name type="scientific">Lolliginicoccus lacisalsi</name>
    <dbReference type="NCBI Taxonomy" id="2742202"/>
    <lineage>
        <taxon>Bacteria</taxon>
        <taxon>Bacillati</taxon>
        <taxon>Actinomycetota</taxon>
        <taxon>Actinomycetes</taxon>
        <taxon>Mycobacteriales</taxon>
        <taxon>Hoyosellaceae</taxon>
        <taxon>Lolliginicoccus</taxon>
    </lineage>
</organism>
<dbReference type="AlphaFoldDB" id="A0A927JB04"/>
<gene>
    <name evidence="3" type="ORF">HT102_04775</name>
</gene>
<feature type="domain" description="HTH cro/C1-type" evidence="2">
    <location>
        <begin position="10"/>
        <end position="64"/>
    </location>
</feature>
<dbReference type="Gene3D" id="1.10.260.40">
    <property type="entry name" value="lambda repressor-like DNA-binding domains"/>
    <property type="match status" value="1"/>
</dbReference>
<dbReference type="SUPFAM" id="SSF47413">
    <property type="entry name" value="lambda repressor-like DNA-binding domains"/>
    <property type="match status" value="1"/>
</dbReference>
<dbReference type="Proteomes" id="UP000642993">
    <property type="component" value="Unassembled WGS sequence"/>
</dbReference>
<comment type="caution">
    <text evidence="3">The sequence shown here is derived from an EMBL/GenBank/DDBJ whole genome shotgun (WGS) entry which is preliminary data.</text>
</comment>
<keyword evidence="1" id="KW-0238">DNA-binding</keyword>
<dbReference type="Pfam" id="PF01381">
    <property type="entry name" value="HTH_3"/>
    <property type="match status" value="1"/>
</dbReference>
<name>A0A927JB04_9ACTN</name>
<evidence type="ECO:0000313" key="3">
    <source>
        <dbReference type="EMBL" id="MBD8505798.1"/>
    </source>
</evidence>
<dbReference type="EMBL" id="JACYWE010000002">
    <property type="protein sequence ID" value="MBD8505798.1"/>
    <property type="molecule type" value="Genomic_DNA"/>
</dbReference>
<proteinExistence type="predicted"/>
<dbReference type="SMART" id="SM00530">
    <property type="entry name" value="HTH_XRE"/>
    <property type="match status" value="1"/>
</dbReference>
<evidence type="ECO:0000259" key="2">
    <source>
        <dbReference type="PROSITE" id="PS50943"/>
    </source>
</evidence>
<keyword evidence="4" id="KW-1185">Reference proteome</keyword>
<dbReference type="InterPro" id="IPR010982">
    <property type="entry name" value="Lambda_DNA-bd_dom_sf"/>
</dbReference>
<dbReference type="PANTHER" id="PTHR46558">
    <property type="entry name" value="TRACRIPTIONAL REGULATORY PROTEIN-RELATED-RELATED"/>
    <property type="match status" value="1"/>
</dbReference>